<dbReference type="InParanoid" id="D8Q2M2"/>
<feature type="region of interest" description="Disordered" evidence="1">
    <location>
        <begin position="349"/>
        <end position="465"/>
    </location>
</feature>
<feature type="compositionally biased region" description="Basic and acidic residues" evidence="1">
    <location>
        <begin position="9"/>
        <end position="22"/>
    </location>
</feature>
<dbReference type="GeneID" id="9590221"/>
<proteinExistence type="predicted"/>
<feature type="compositionally biased region" description="Basic and acidic residues" evidence="1">
    <location>
        <begin position="349"/>
        <end position="364"/>
    </location>
</feature>
<dbReference type="InterPro" id="IPR001214">
    <property type="entry name" value="SET_dom"/>
</dbReference>
<feature type="compositionally biased region" description="Basic and acidic residues" evidence="1">
    <location>
        <begin position="456"/>
        <end position="465"/>
    </location>
</feature>
<feature type="region of interest" description="Disordered" evidence="1">
    <location>
        <begin position="1"/>
        <end position="22"/>
    </location>
</feature>
<dbReference type="SUPFAM" id="SSF82199">
    <property type="entry name" value="SET domain"/>
    <property type="match status" value="1"/>
</dbReference>
<feature type="domain" description="SET" evidence="2">
    <location>
        <begin position="76"/>
        <end position="256"/>
    </location>
</feature>
<evidence type="ECO:0000256" key="1">
    <source>
        <dbReference type="SAM" id="MobiDB-lite"/>
    </source>
</evidence>
<dbReference type="PROSITE" id="PS50280">
    <property type="entry name" value="SET"/>
    <property type="match status" value="1"/>
</dbReference>
<dbReference type="InterPro" id="IPR046341">
    <property type="entry name" value="SET_dom_sf"/>
</dbReference>
<dbReference type="PANTHER" id="PTHR47332:SF4">
    <property type="entry name" value="SET DOMAIN-CONTAINING PROTEIN 5"/>
    <property type="match status" value="1"/>
</dbReference>
<sequence>MLHLTCSSDDPRRPEDNSPRDLRDMAVRVGNGQAMFTTIPANARSRKDELLRDGTTEVMLDAATKRKLYAQPGFPKPLTQPSSPAHRISPAGEKGLGMFATRPLHAGDLILAERPLMVRALGAPLYTGPQMGLFRNPSSLVSRVIDKEYQIEVMMQRMVPKNRNAFLTLANSDDYSGTGNLVGRMYTNGRDVLQGFTFSGMPGGGATYTGVFDKLSRMNHSCTPNAVFTWANMSFSGALRAIRDIQPDEEITITYCNPSLSTSERAAALAPYDIECDCPACKDGSASDARRDDIFAKFDKAQELELNDAKREMLLSVIELIEKEGAEVLPEYYEAHRLLLNIYREEKSKKEAKVAEEKGTKDEKVTEEEDGDSRETESELEEKSGPEEEKASEPEEEEEATEKTADEEKEGDSKETDSELKEKESGLEERKSEPEDEEETKVEEKKESEPEENNEPADKEKELEQKVNALSLAKFGKAFLRE</sequence>
<feature type="compositionally biased region" description="Basic and acidic residues" evidence="1">
    <location>
        <begin position="373"/>
        <end position="393"/>
    </location>
</feature>
<dbReference type="Gene3D" id="2.170.270.10">
    <property type="entry name" value="SET domain"/>
    <property type="match status" value="1"/>
</dbReference>
<dbReference type="OMA" id="ASFAMEI"/>
<keyword evidence="4" id="KW-1185">Reference proteome</keyword>
<name>D8Q2M2_SCHCM</name>
<dbReference type="CDD" id="cd20071">
    <property type="entry name" value="SET_SMYD"/>
    <property type="match status" value="1"/>
</dbReference>
<evidence type="ECO:0000313" key="4">
    <source>
        <dbReference type="Proteomes" id="UP000007431"/>
    </source>
</evidence>
<accession>D8Q2M2</accession>
<dbReference type="KEGG" id="scm:SCHCO_02534414"/>
<dbReference type="EMBL" id="GL377305">
    <property type="protein sequence ID" value="EFI98148.1"/>
    <property type="molecule type" value="Genomic_DNA"/>
</dbReference>
<dbReference type="Proteomes" id="UP000007431">
    <property type="component" value="Unassembled WGS sequence"/>
</dbReference>
<evidence type="ECO:0000313" key="3">
    <source>
        <dbReference type="EMBL" id="EFI98148.1"/>
    </source>
</evidence>
<gene>
    <name evidence="3" type="ORF">SCHCODRAFT_54270</name>
</gene>
<dbReference type="InterPro" id="IPR053185">
    <property type="entry name" value="SET_domain_protein"/>
</dbReference>
<dbReference type="VEuPathDB" id="FungiDB:SCHCODRAFT_02534414"/>
<feature type="compositionally biased region" description="Basic and acidic residues" evidence="1">
    <location>
        <begin position="401"/>
        <end position="433"/>
    </location>
</feature>
<reference evidence="3 4" key="1">
    <citation type="journal article" date="2010" name="Nat. Biotechnol.">
        <title>Genome sequence of the model mushroom Schizophyllum commune.</title>
        <authorList>
            <person name="Ohm R.A."/>
            <person name="de Jong J.F."/>
            <person name="Lugones L.G."/>
            <person name="Aerts A."/>
            <person name="Kothe E."/>
            <person name="Stajich J.E."/>
            <person name="de Vries R.P."/>
            <person name="Record E."/>
            <person name="Levasseur A."/>
            <person name="Baker S.E."/>
            <person name="Bartholomew K.A."/>
            <person name="Coutinho P.M."/>
            <person name="Erdmann S."/>
            <person name="Fowler T.J."/>
            <person name="Gathman A.C."/>
            <person name="Lombard V."/>
            <person name="Henrissat B."/>
            <person name="Knabe N."/>
            <person name="Kuees U."/>
            <person name="Lilly W.W."/>
            <person name="Lindquist E."/>
            <person name="Lucas S."/>
            <person name="Magnuson J.K."/>
            <person name="Piumi F."/>
            <person name="Raudaskoski M."/>
            <person name="Salamov A."/>
            <person name="Schmutz J."/>
            <person name="Schwarze F.W.M.R."/>
            <person name="vanKuyk P.A."/>
            <person name="Horton J.S."/>
            <person name="Grigoriev I.V."/>
            <person name="Woesten H.A.B."/>
        </authorList>
    </citation>
    <scope>NUCLEOTIDE SEQUENCE [LARGE SCALE GENOMIC DNA]</scope>
    <source>
        <strain evidence="4">H4-8 / FGSC 9210</strain>
    </source>
</reference>
<dbReference type="eggNOG" id="KOG2084">
    <property type="taxonomic scope" value="Eukaryota"/>
</dbReference>
<dbReference type="AlphaFoldDB" id="D8Q2M2"/>
<organism evidence="4">
    <name type="scientific">Schizophyllum commune (strain H4-8 / FGSC 9210)</name>
    <name type="common">Split gill fungus</name>
    <dbReference type="NCBI Taxonomy" id="578458"/>
    <lineage>
        <taxon>Eukaryota</taxon>
        <taxon>Fungi</taxon>
        <taxon>Dikarya</taxon>
        <taxon>Basidiomycota</taxon>
        <taxon>Agaricomycotina</taxon>
        <taxon>Agaricomycetes</taxon>
        <taxon>Agaricomycetidae</taxon>
        <taxon>Agaricales</taxon>
        <taxon>Schizophyllaceae</taxon>
        <taxon>Schizophyllum</taxon>
    </lineage>
</organism>
<dbReference type="SMART" id="SM00317">
    <property type="entry name" value="SET"/>
    <property type="match status" value="1"/>
</dbReference>
<protein>
    <recommendedName>
        <fullName evidence="2">SET domain-containing protein</fullName>
    </recommendedName>
</protein>
<dbReference type="HOGENOM" id="CLU_566393_0_0_1"/>
<dbReference type="Pfam" id="PF00856">
    <property type="entry name" value="SET"/>
    <property type="match status" value="1"/>
</dbReference>
<dbReference type="PANTHER" id="PTHR47332">
    <property type="entry name" value="SET DOMAIN-CONTAINING PROTEIN 5"/>
    <property type="match status" value="1"/>
</dbReference>
<evidence type="ECO:0000259" key="2">
    <source>
        <dbReference type="PROSITE" id="PS50280"/>
    </source>
</evidence>
<dbReference type="OrthoDB" id="5945798at2759"/>